<evidence type="ECO:0000256" key="6">
    <source>
        <dbReference type="SAM" id="MobiDB-lite"/>
    </source>
</evidence>
<comment type="subcellular location">
    <subcellularLocation>
        <location evidence="1">Cell membrane</location>
        <topology evidence="1">Single-pass membrane protein</topology>
    </subcellularLocation>
</comment>
<evidence type="ECO:0000256" key="3">
    <source>
        <dbReference type="ARBA" id="ARBA00022692"/>
    </source>
</evidence>
<dbReference type="Proteomes" id="UP000051739">
    <property type="component" value="Unassembled WGS sequence"/>
</dbReference>
<evidence type="ECO:0000256" key="7">
    <source>
        <dbReference type="SAM" id="Phobius"/>
    </source>
</evidence>
<feature type="region of interest" description="Disordered" evidence="6">
    <location>
        <begin position="64"/>
        <end position="86"/>
    </location>
</feature>
<dbReference type="PANTHER" id="PTHR33885:SF3">
    <property type="entry name" value="PHAGE SHOCK PROTEIN C"/>
    <property type="match status" value="1"/>
</dbReference>
<dbReference type="InterPro" id="IPR052027">
    <property type="entry name" value="PspC"/>
</dbReference>
<reference evidence="9 10" key="1">
    <citation type="journal article" date="2015" name="Genome Announc.">
        <title>Expanding the biotechnology potential of lactobacilli through comparative genomics of 213 strains and associated genera.</title>
        <authorList>
            <person name="Sun Z."/>
            <person name="Harris H.M."/>
            <person name="McCann A."/>
            <person name="Guo C."/>
            <person name="Argimon S."/>
            <person name="Zhang W."/>
            <person name="Yang X."/>
            <person name="Jeffery I.B."/>
            <person name="Cooney J.C."/>
            <person name="Kagawa T.F."/>
            <person name="Liu W."/>
            <person name="Song Y."/>
            <person name="Salvetti E."/>
            <person name="Wrobel A."/>
            <person name="Rasinkangas P."/>
            <person name="Parkhill J."/>
            <person name="Rea M.C."/>
            <person name="O'Sullivan O."/>
            <person name="Ritari J."/>
            <person name="Douillard F.P."/>
            <person name="Paul Ross R."/>
            <person name="Yang R."/>
            <person name="Briner A.E."/>
            <person name="Felis G.E."/>
            <person name="de Vos W.M."/>
            <person name="Barrangou R."/>
            <person name="Klaenhammer T.R."/>
            <person name="Caufield P.W."/>
            <person name="Cui Y."/>
            <person name="Zhang H."/>
            <person name="O'Toole P.W."/>
        </authorList>
    </citation>
    <scope>NUCLEOTIDE SEQUENCE [LARGE SCALE GENOMIC DNA]</scope>
    <source>
        <strain evidence="9 10">DSM 16045</strain>
    </source>
</reference>
<organism evidence="9 10">
    <name type="scientific">Limosilactobacillus gastricus DSM 16045</name>
    <dbReference type="NCBI Taxonomy" id="1423749"/>
    <lineage>
        <taxon>Bacteria</taxon>
        <taxon>Bacillati</taxon>
        <taxon>Bacillota</taxon>
        <taxon>Bacilli</taxon>
        <taxon>Lactobacillales</taxon>
        <taxon>Lactobacillaceae</taxon>
        <taxon>Limosilactobacillus</taxon>
    </lineage>
</organism>
<evidence type="ECO:0000259" key="8">
    <source>
        <dbReference type="Pfam" id="PF04024"/>
    </source>
</evidence>
<proteinExistence type="predicted"/>
<keyword evidence="5 7" id="KW-0472">Membrane</keyword>
<accession>A0A0R1VC55</accession>
<keyword evidence="2" id="KW-1003">Cell membrane</keyword>
<keyword evidence="10" id="KW-1185">Reference proteome</keyword>
<dbReference type="EMBL" id="AZFN01000005">
    <property type="protein sequence ID" value="KRM03137.1"/>
    <property type="molecule type" value="Genomic_DNA"/>
</dbReference>
<evidence type="ECO:0000256" key="2">
    <source>
        <dbReference type="ARBA" id="ARBA00022475"/>
    </source>
</evidence>
<protein>
    <recommendedName>
        <fullName evidence="8">Phage shock protein PspC N-terminal domain-containing protein</fullName>
    </recommendedName>
</protein>
<dbReference type="PANTHER" id="PTHR33885">
    <property type="entry name" value="PHAGE SHOCK PROTEIN C"/>
    <property type="match status" value="1"/>
</dbReference>
<feature type="domain" description="Phage shock protein PspC N-terminal" evidence="8">
    <location>
        <begin position="5"/>
        <end position="63"/>
    </location>
</feature>
<name>A0A0R1VC55_9LACO</name>
<keyword evidence="4 7" id="KW-1133">Transmembrane helix</keyword>
<evidence type="ECO:0000313" key="9">
    <source>
        <dbReference type="EMBL" id="KRM03137.1"/>
    </source>
</evidence>
<evidence type="ECO:0000313" key="10">
    <source>
        <dbReference type="Proteomes" id="UP000051739"/>
    </source>
</evidence>
<dbReference type="AlphaFoldDB" id="A0A0R1VC55"/>
<dbReference type="Pfam" id="PF04024">
    <property type="entry name" value="PspC"/>
    <property type="match status" value="1"/>
</dbReference>
<evidence type="ECO:0000256" key="5">
    <source>
        <dbReference type="ARBA" id="ARBA00023136"/>
    </source>
</evidence>
<comment type="caution">
    <text evidence="9">The sequence shown here is derived from an EMBL/GenBank/DDBJ whole genome shotgun (WGS) entry which is preliminary data.</text>
</comment>
<dbReference type="GO" id="GO:0005886">
    <property type="term" value="C:plasma membrane"/>
    <property type="evidence" value="ECO:0007669"/>
    <property type="project" value="UniProtKB-SubCell"/>
</dbReference>
<gene>
    <name evidence="9" type="ORF">FC60_GL001433</name>
</gene>
<dbReference type="InterPro" id="IPR007168">
    <property type="entry name" value="Phageshock_PspC_N"/>
</dbReference>
<keyword evidence="3 7" id="KW-0812">Transmembrane</keyword>
<sequence>MTMTKKLYKSNDRIIGGVFGGIAEYFGWDKTVVRLIGTLIILFVGQLFLGVLAYFIAMEIMPNRPDYQKGGNHRSDAPIEGEFEEK</sequence>
<evidence type="ECO:0000256" key="1">
    <source>
        <dbReference type="ARBA" id="ARBA00004162"/>
    </source>
</evidence>
<evidence type="ECO:0000256" key="4">
    <source>
        <dbReference type="ARBA" id="ARBA00022989"/>
    </source>
</evidence>
<feature type="transmembrane region" description="Helical" evidence="7">
    <location>
        <begin position="35"/>
        <end position="57"/>
    </location>
</feature>
<dbReference type="PATRIC" id="fig|1423749.3.peg.1477"/>